<accession>A0AA43TRN4</accession>
<name>A0AA43TRN4_9LECA</name>
<evidence type="ECO:0000313" key="3">
    <source>
        <dbReference type="Proteomes" id="UP001161017"/>
    </source>
</evidence>
<feature type="compositionally biased region" description="Basic and acidic residues" evidence="1">
    <location>
        <begin position="473"/>
        <end position="485"/>
    </location>
</feature>
<dbReference type="Gene3D" id="2.30.29.30">
    <property type="entry name" value="Pleckstrin-homology domain (PH domain)/Phosphotyrosine-binding domain (PTB)"/>
    <property type="match status" value="1"/>
</dbReference>
<gene>
    <name evidence="2" type="ORF">OHK93_003982</name>
</gene>
<dbReference type="SUPFAM" id="SSF54236">
    <property type="entry name" value="Ubiquitin-like"/>
    <property type="match status" value="1"/>
</dbReference>
<dbReference type="PANTHER" id="PTHR38700:SF1">
    <property type="entry name" value="PH DOMAIN-CONTAINING PROTEIN"/>
    <property type="match status" value="1"/>
</dbReference>
<evidence type="ECO:0000313" key="2">
    <source>
        <dbReference type="EMBL" id="MDI1485793.1"/>
    </source>
</evidence>
<sequence>MIGSWMDLDNNDIWAISTDYDASLMHDALRNVAPFSPQPLHNTNEAGSSRFASQGASTTPNAFAIHPLHLSEKAPPKAKEKSKFLTSWLVLTNTMVEKATTSTGALERSRSRYKSPWGKIPTSVCEPPPQRGNVEASKQRTSQGERTQRSELHSPRSPVKTPMPSTAPSTKSSLASRTSRESSKTKAKSEDRPPEVTLSRPTFDAPISAVNAGERRVSIRHDQTVLSVPISPTTTPYDIVRAASVESSPDISPDDHVLLESYTPLGLERPLRKYEHIRDLLNSWDSDTQNTLVLVPSFLESMDINLNLEGVLEQPPAGASVQMYHSQRPGQWDKKWINLRADGQISVAKNGVSSNICHLSDFDIYMPTKTRLCKYIRPPKRFCFAIKSQQKSSIFLSNQNFVHLFSTNDKTLANHFYSSVQIWRSWYLVHVMGQRAEDSSLGSSSVRGPRSNSDQTRQGARLVRQTHGLTEPAEGHTRTEQHQDEFDWACTVPTGGDWAPHCRSHDPMPIAGGTVGGDGLGKQDHETTTVKPLPLGQPDAEPFAATGLLGKAYTQRRAAQRERENAHVTEQDQSSQGRAAIGSSLARATTQRTTRPKPPLVQMPEHREGPQHRQGKRFGSESAPAHSLINAATKLSQRVRLPLDLRSPEENEAIRRRLTVRDANQESHQKGVLPNASRSSNLKSEEKRIFKTGLLANIDDRGQGHLGHGAAARPRDHNFRGPMISLEEGPQYAPGSLLASVQRYQGINKAPVVERGKRKEIDIAVGEAE</sequence>
<feature type="compositionally biased region" description="Polar residues" evidence="1">
    <location>
        <begin position="440"/>
        <end position="458"/>
    </location>
</feature>
<feature type="region of interest" description="Disordered" evidence="1">
    <location>
        <begin position="553"/>
        <end position="623"/>
    </location>
</feature>
<feature type="compositionally biased region" description="Basic and acidic residues" evidence="1">
    <location>
        <begin position="178"/>
        <end position="194"/>
    </location>
</feature>
<dbReference type="AlphaFoldDB" id="A0AA43TRN4"/>
<keyword evidence="3" id="KW-1185">Reference proteome</keyword>
<feature type="region of interest" description="Disordered" evidence="1">
    <location>
        <begin position="439"/>
        <end position="485"/>
    </location>
</feature>
<feature type="region of interest" description="Disordered" evidence="1">
    <location>
        <begin position="100"/>
        <end position="207"/>
    </location>
</feature>
<feature type="compositionally biased region" description="Basic and acidic residues" evidence="1">
    <location>
        <begin position="559"/>
        <end position="570"/>
    </location>
</feature>
<evidence type="ECO:0008006" key="4">
    <source>
        <dbReference type="Google" id="ProtNLM"/>
    </source>
</evidence>
<dbReference type="EMBL" id="JAPUFD010000002">
    <property type="protein sequence ID" value="MDI1485793.1"/>
    <property type="molecule type" value="Genomic_DNA"/>
</dbReference>
<dbReference type="InterPro" id="IPR011993">
    <property type="entry name" value="PH-like_dom_sf"/>
</dbReference>
<dbReference type="PANTHER" id="PTHR38700">
    <property type="entry name" value="YALI0E22418P"/>
    <property type="match status" value="1"/>
</dbReference>
<reference evidence="2" key="1">
    <citation type="journal article" date="2023" name="Genome Biol. Evol.">
        <title>First Whole Genome Sequence and Flow Cytometry Genome Size Data for the Lichen-Forming Fungus Ramalina farinacea (Ascomycota).</title>
        <authorList>
            <person name="Llewellyn T."/>
            <person name="Mian S."/>
            <person name="Hill R."/>
            <person name="Leitch I.J."/>
            <person name="Gaya E."/>
        </authorList>
    </citation>
    <scope>NUCLEOTIDE SEQUENCE</scope>
    <source>
        <strain evidence="2">LIQ254RAFAR</strain>
    </source>
</reference>
<organism evidence="2 3">
    <name type="scientific">Ramalina farinacea</name>
    <dbReference type="NCBI Taxonomy" id="258253"/>
    <lineage>
        <taxon>Eukaryota</taxon>
        <taxon>Fungi</taxon>
        <taxon>Dikarya</taxon>
        <taxon>Ascomycota</taxon>
        <taxon>Pezizomycotina</taxon>
        <taxon>Lecanoromycetes</taxon>
        <taxon>OSLEUM clade</taxon>
        <taxon>Lecanoromycetidae</taxon>
        <taxon>Lecanorales</taxon>
        <taxon>Lecanorineae</taxon>
        <taxon>Ramalinaceae</taxon>
        <taxon>Ramalina</taxon>
    </lineage>
</organism>
<protein>
    <recommendedName>
        <fullName evidence="4">PH domain-containing protein</fullName>
    </recommendedName>
</protein>
<dbReference type="Gene3D" id="3.10.20.90">
    <property type="entry name" value="Phosphatidylinositol 3-kinase Catalytic Subunit, Chain A, domain 1"/>
    <property type="match status" value="1"/>
</dbReference>
<dbReference type="Proteomes" id="UP001161017">
    <property type="component" value="Unassembled WGS sequence"/>
</dbReference>
<feature type="region of interest" description="Disordered" evidence="1">
    <location>
        <begin position="511"/>
        <end position="538"/>
    </location>
</feature>
<dbReference type="InterPro" id="IPR029071">
    <property type="entry name" value="Ubiquitin-like_domsf"/>
</dbReference>
<evidence type="ECO:0000256" key="1">
    <source>
        <dbReference type="SAM" id="MobiDB-lite"/>
    </source>
</evidence>
<comment type="caution">
    <text evidence="2">The sequence shown here is derived from an EMBL/GenBank/DDBJ whole genome shotgun (WGS) entry which is preliminary data.</text>
</comment>
<proteinExistence type="predicted"/>